<keyword evidence="5" id="KW-0175">Coiled coil</keyword>
<evidence type="ECO:0000256" key="2">
    <source>
        <dbReference type="ARBA" id="ARBA00009418"/>
    </source>
</evidence>
<feature type="region of interest" description="Disordered" evidence="10">
    <location>
        <begin position="1"/>
        <end position="201"/>
    </location>
</feature>
<keyword evidence="4 9" id="KW-0698">rRNA processing</keyword>
<feature type="region of interest" description="Disordered" evidence="10">
    <location>
        <begin position="333"/>
        <end position="385"/>
    </location>
</feature>
<keyword evidence="3 9" id="KW-0690">Ribosome biogenesis</keyword>
<feature type="compositionally biased region" description="Basic and acidic residues" evidence="10">
    <location>
        <begin position="340"/>
        <end position="353"/>
    </location>
</feature>
<name>A0A9W8TEQ9_9AGAR</name>
<dbReference type="EMBL" id="JANKHO010000061">
    <property type="protein sequence ID" value="KAJ3516250.1"/>
    <property type="molecule type" value="Genomic_DNA"/>
</dbReference>
<reference evidence="11" key="1">
    <citation type="submission" date="2022-07" db="EMBL/GenBank/DDBJ databases">
        <title>Genome Sequence of Agrocybe chaxingu.</title>
        <authorList>
            <person name="Buettner E."/>
        </authorList>
    </citation>
    <scope>NUCLEOTIDE SEQUENCE</scope>
    <source>
        <strain evidence="11">MP-N11</strain>
    </source>
</reference>
<comment type="subunit">
    <text evidence="9">Associates with 90S and pre-40S pre-ribosomal particles.</text>
</comment>
<evidence type="ECO:0000313" key="12">
    <source>
        <dbReference type="Proteomes" id="UP001148786"/>
    </source>
</evidence>
<dbReference type="Proteomes" id="UP001148786">
    <property type="component" value="Unassembled WGS sequence"/>
</dbReference>
<feature type="region of interest" description="Disordered" evidence="10">
    <location>
        <begin position="246"/>
        <end position="310"/>
    </location>
</feature>
<evidence type="ECO:0000256" key="3">
    <source>
        <dbReference type="ARBA" id="ARBA00022517"/>
    </source>
</evidence>
<feature type="compositionally biased region" description="Acidic residues" evidence="10">
    <location>
        <begin position="48"/>
        <end position="57"/>
    </location>
</feature>
<evidence type="ECO:0000256" key="7">
    <source>
        <dbReference type="ARBA" id="ARBA00023274"/>
    </source>
</evidence>
<dbReference type="OrthoDB" id="448446at2759"/>
<dbReference type="PANTHER" id="PTHR21738:SF0">
    <property type="entry name" value="RIBOSOMAL RNA PROCESSING PROTEIN 36 HOMOLOG"/>
    <property type="match status" value="1"/>
</dbReference>
<protein>
    <recommendedName>
        <fullName evidence="9">rRNA biogenesis protein RRP36</fullName>
    </recommendedName>
</protein>
<dbReference type="InterPro" id="IPR009292">
    <property type="entry name" value="RRP36"/>
</dbReference>
<feature type="compositionally biased region" description="Basic and acidic residues" evidence="10">
    <location>
        <begin position="151"/>
        <end position="174"/>
    </location>
</feature>
<evidence type="ECO:0000256" key="4">
    <source>
        <dbReference type="ARBA" id="ARBA00022552"/>
    </source>
</evidence>
<dbReference type="GO" id="GO:0000462">
    <property type="term" value="P:maturation of SSU-rRNA from tricistronic rRNA transcript (SSU-rRNA, 5.8S rRNA, LSU-rRNA)"/>
    <property type="evidence" value="ECO:0007669"/>
    <property type="project" value="TreeGrafter"/>
</dbReference>
<dbReference type="Pfam" id="PF06102">
    <property type="entry name" value="RRP36"/>
    <property type="match status" value="1"/>
</dbReference>
<evidence type="ECO:0000256" key="5">
    <source>
        <dbReference type="ARBA" id="ARBA00023054"/>
    </source>
</evidence>
<evidence type="ECO:0000256" key="8">
    <source>
        <dbReference type="ARBA" id="ARBA00025053"/>
    </source>
</evidence>
<feature type="compositionally biased region" description="Basic and acidic residues" evidence="10">
    <location>
        <begin position="255"/>
        <end position="310"/>
    </location>
</feature>
<sequence>MPRRSRPAYRKPPKTSDSSVTRAKIIIKPTAAQKQLIRSEPDLKSEDEAVSSDEFEEGSSQGSGRIAGQGNDDEDGDADAPRVVQWEEDNEDEEAEEEEDLANEKTLQNNLQDLPLGALRRAQQLLSRAPEGDSDSASDSDEGSGAEEDIPEVHDVKAKERVEWSIKPRNDISKRSNKHAPTEVTSKRPVSRKRTVVEAPKIAPRDPRFLATAGEFDATKFQKSYGFLSESHKAELQTLKETLKQARKRLASSPRDLRSEHEHEVHRLEQAMKRAESAVNKDRLDRVGRDALSKAKREEQEKRREGKGHWFLKKVDKQKLLVKARYDALAQEGGLRAVKKAIEKKQKKESQKEKRSRPYAKGEQGGSRKRGREVDPPWPRKRQRV</sequence>
<dbReference type="AlphaFoldDB" id="A0A9W8TEQ9"/>
<feature type="compositionally biased region" description="Basic residues" evidence="10">
    <location>
        <begin position="1"/>
        <end position="13"/>
    </location>
</feature>
<evidence type="ECO:0000256" key="10">
    <source>
        <dbReference type="SAM" id="MobiDB-lite"/>
    </source>
</evidence>
<feature type="compositionally biased region" description="Acidic residues" evidence="10">
    <location>
        <begin position="86"/>
        <end position="101"/>
    </location>
</feature>
<feature type="compositionally biased region" description="Basic and acidic residues" evidence="10">
    <location>
        <begin position="37"/>
        <end position="47"/>
    </location>
</feature>
<dbReference type="GO" id="GO:0005730">
    <property type="term" value="C:nucleolus"/>
    <property type="evidence" value="ECO:0007669"/>
    <property type="project" value="UniProtKB-SubCell"/>
</dbReference>
<feature type="compositionally biased region" description="Acidic residues" evidence="10">
    <location>
        <begin position="132"/>
        <end position="150"/>
    </location>
</feature>
<evidence type="ECO:0000256" key="6">
    <source>
        <dbReference type="ARBA" id="ARBA00023242"/>
    </source>
</evidence>
<accession>A0A9W8TEQ9</accession>
<evidence type="ECO:0000313" key="11">
    <source>
        <dbReference type="EMBL" id="KAJ3516250.1"/>
    </source>
</evidence>
<comment type="function">
    <text evidence="8 9">Component of the 90S pre-ribosome involved in the maturation of rRNAs. Required for early cleavages of the pre-RNAs in the 40S ribosomal subunit maturation pathway.</text>
</comment>
<evidence type="ECO:0000256" key="1">
    <source>
        <dbReference type="ARBA" id="ARBA00004604"/>
    </source>
</evidence>
<comment type="caution">
    <text evidence="11">The sequence shown here is derived from an EMBL/GenBank/DDBJ whole genome shotgun (WGS) entry which is preliminary data.</text>
</comment>
<keyword evidence="7 9" id="KW-0687">Ribonucleoprotein</keyword>
<keyword evidence="12" id="KW-1185">Reference proteome</keyword>
<gene>
    <name evidence="11" type="ORF">NLJ89_g1241</name>
</gene>
<organism evidence="11 12">
    <name type="scientific">Agrocybe chaxingu</name>
    <dbReference type="NCBI Taxonomy" id="84603"/>
    <lineage>
        <taxon>Eukaryota</taxon>
        <taxon>Fungi</taxon>
        <taxon>Dikarya</taxon>
        <taxon>Basidiomycota</taxon>
        <taxon>Agaricomycotina</taxon>
        <taxon>Agaricomycetes</taxon>
        <taxon>Agaricomycetidae</taxon>
        <taxon>Agaricales</taxon>
        <taxon>Agaricineae</taxon>
        <taxon>Strophariaceae</taxon>
        <taxon>Agrocybe</taxon>
    </lineage>
</organism>
<dbReference type="PANTHER" id="PTHR21738">
    <property type="entry name" value="RIBOSOMAL RNA PROCESSING PROTEIN 36 HOMOLOG"/>
    <property type="match status" value="1"/>
</dbReference>
<proteinExistence type="inferred from homology"/>
<comment type="subcellular location">
    <subcellularLocation>
        <location evidence="1 9">Nucleus</location>
        <location evidence="1 9">Nucleolus</location>
    </subcellularLocation>
</comment>
<evidence type="ECO:0000256" key="9">
    <source>
        <dbReference type="RuleBase" id="RU368027"/>
    </source>
</evidence>
<keyword evidence="6 9" id="KW-0539">Nucleus</keyword>
<dbReference type="GO" id="GO:0030686">
    <property type="term" value="C:90S preribosome"/>
    <property type="evidence" value="ECO:0007669"/>
    <property type="project" value="TreeGrafter"/>
</dbReference>
<comment type="similarity">
    <text evidence="2 9">Belongs to the RRP36 family.</text>
</comment>